<accession>A0ACC0CAN9</accession>
<dbReference type="EMBL" id="CM044701">
    <property type="protein sequence ID" value="KAI5681991.1"/>
    <property type="molecule type" value="Genomic_DNA"/>
</dbReference>
<name>A0ACC0CAN9_CATRO</name>
<comment type="caution">
    <text evidence="1">The sequence shown here is derived from an EMBL/GenBank/DDBJ whole genome shotgun (WGS) entry which is preliminary data.</text>
</comment>
<proteinExistence type="predicted"/>
<evidence type="ECO:0000313" key="1">
    <source>
        <dbReference type="EMBL" id="KAI5681991.1"/>
    </source>
</evidence>
<reference evidence="2" key="1">
    <citation type="journal article" date="2023" name="Nat. Plants">
        <title>Single-cell RNA sequencing provides a high-resolution roadmap for understanding the multicellular compartmentation of specialized metabolism.</title>
        <authorList>
            <person name="Sun S."/>
            <person name="Shen X."/>
            <person name="Li Y."/>
            <person name="Li Y."/>
            <person name="Wang S."/>
            <person name="Li R."/>
            <person name="Zhang H."/>
            <person name="Shen G."/>
            <person name="Guo B."/>
            <person name="Wei J."/>
            <person name="Xu J."/>
            <person name="St-Pierre B."/>
            <person name="Chen S."/>
            <person name="Sun C."/>
        </authorList>
    </citation>
    <scope>NUCLEOTIDE SEQUENCE [LARGE SCALE GENOMIC DNA]</scope>
</reference>
<sequence>MTTLAIFWKIGQYFFIKQREAKDILIEPLNGARLKRNKFEEFEGQGKASKLFTNLWEKRHPTADDSPAPIAISRLLLSKARKFSCLPPTVGSPYCRW</sequence>
<dbReference type="Proteomes" id="UP001060085">
    <property type="component" value="Linkage Group LG01"/>
</dbReference>
<keyword evidence="2" id="KW-1185">Reference proteome</keyword>
<organism evidence="1 2">
    <name type="scientific">Catharanthus roseus</name>
    <name type="common">Madagascar periwinkle</name>
    <name type="synonym">Vinca rosea</name>
    <dbReference type="NCBI Taxonomy" id="4058"/>
    <lineage>
        <taxon>Eukaryota</taxon>
        <taxon>Viridiplantae</taxon>
        <taxon>Streptophyta</taxon>
        <taxon>Embryophyta</taxon>
        <taxon>Tracheophyta</taxon>
        <taxon>Spermatophyta</taxon>
        <taxon>Magnoliopsida</taxon>
        <taxon>eudicotyledons</taxon>
        <taxon>Gunneridae</taxon>
        <taxon>Pentapetalae</taxon>
        <taxon>asterids</taxon>
        <taxon>lamiids</taxon>
        <taxon>Gentianales</taxon>
        <taxon>Apocynaceae</taxon>
        <taxon>Rauvolfioideae</taxon>
        <taxon>Vinceae</taxon>
        <taxon>Catharanthinae</taxon>
        <taxon>Catharanthus</taxon>
    </lineage>
</organism>
<evidence type="ECO:0000313" key="2">
    <source>
        <dbReference type="Proteomes" id="UP001060085"/>
    </source>
</evidence>
<protein>
    <submittedName>
        <fullName evidence="1">Uncharacterized protein</fullName>
    </submittedName>
</protein>
<gene>
    <name evidence="1" type="ORF">M9H77_03219</name>
</gene>